<protein>
    <submittedName>
        <fullName evidence="1">Uncharacterized protein</fullName>
    </submittedName>
</protein>
<keyword evidence="2" id="KW-1185">Reference proteome</keyword>
<dbReference type="AlphaFoldDB" id="A0AAV8QXP0"/>
<proteinExistence type="predicted"/>
<sequence>MSLRRWKVVEIHLVLELATGICTYGRHKQKTNVHIMALNLIKDVPLRNRVIINGPFLRGIVSQIDANGIGMSAS</sequence>
<evidence type="ECO:0000313" key="1">
    <source>
        <dbReference type="EMBL" id="KAJ8480129.1"/>
    </source>
</evidence>
<dbReference type="EMBL" id="JAQQAF010000006">
    <property type="protein sequence ID" value="KAJ8480129.1"/>
    <property type="molecule type" value="Genomic_DNA"/>
</dbReference>
<evidence type="ECO:0000313" key="2">
    <source>
        <dbReference type="Proteomes" id="UP001222027"/>
    </source>
</evidence>
<dbReference type="Proteomes" id="UP001222027">
    <property type="component" value="Unassembled WGS sequence"/>
</dbReference>
<reference evidence="1 2" key="1">
    <citation type="submission" date="2022-12" db="EMBL/GenBank/DDBJ databases">
        <title>Chromosome-scale assembly of the Ensete ventricosum genome.</title>
        <authorList>
            <person name="Dussert Y."/>
            <person name="Stocks J."/>
            <person name="Wendawek A."/>
            <person name="Woldeyes F."/>
            <person name="Nichols R.A."/>
            <person name="Borrell J.S."/>
        </authorList>
    </citation>
    <scope>NUCLEOTIDE SEQUENCE [LARGE SCALE GENOMIC DNA]</scope>
    <source>
        <strain evidence="2">cv. Maze</strain>
        <tissue evidence="1">Seeds</tissue>
    </source>
</reference>
<accession>A0AAV8QXP0</accession>
<name>A0AAV8QXP0_ENSVE</name>
<comment type="caution">
    <text evidence="1">The sequence shown here is derived from an EMBL/GenBank/DDBJ whole genome shotgun (WGS) entry which is preliminary data.</text>
</comment>
<organism evidence="1 2">
    <name type="scientific">Ensete ventricosum</name>
    <name type="common">Abyssinian banana</name>
    <name type="synonym">Musa ensete</name>
    <dbReference type="NCBI Taxonomy" id="4639"/>
    <lineage>
        <taxon>Eukaryota</taxon>
        <taxon>Viridiplantae</taxon>
        <taxon>Streptophyta</taxon>
        <taxon>Embryophyta</taxon>
        <taxon>Tracheophyta</taxon>
        <taxon>Spermatophyta</taxon>
        <taxon>Magnoliopsida</taxon>
        <taxon>Liliopsida</taxon>
        <taxon>Zingiberales</taxon>
        <taxon>Musaceae</taxon>
        <taxon>Ensete</taxon>
    </lineage>
</organism>
<gene>
    <name evidence="1" type="ORF">OPV22_023856</name>
</gene>